<proteinExistence type="predicted"/>
<gene>
    <name evidence="2" type="ORF">ACFQZ8_07635</name>
</gene>
<dbReference type="Proteomes" id="UP001597053">
    <property type="component" value="Unassembled WGS sequence"/>
</dbReference>
<protein>
    <submittedName>
        <fullName evidence="2">Alpha/beta fold hydrolase</fullName>
    </submittedName>
</protein>
<evidence type="ECO:0000313" key="3">
    <source>
        <dbReference type="Proteomes" id="UP001597053"/>
    </source>
</evidence>
<dbReference type="Pfam" id="PF12697">
    <property type="entry name" value="Abhydrolase_6"/>
    <property type="match status" value="1"/>
</dbReference>
<dbReference type="InterPro" id="IPR000073">
    <property type="entry name" value="AB_hydrolase_1"/>
</dbReference>
<dbReference type="InterPro" id="IPR052897">
    <property type="entry name" value="Sec-Metab_Biosynth_Hydrolase"/>
</dbReference>
<comment type="caution">
    <text evidence="2">The sequence shown here is derived from an EMBL/GenBank/DDBJ whole genome shotgun (WGS) entry which is preliminary data.</text>
</comment>
<dbReference type="InterPro" id="IPR029058">
    <property type="entry name" value="AB_hydrolase_fold"/>
</dbReference>
<dbReference type="PANTHER" id="PTHR37017:SF11">
    <property type="entry name" value="ESTERASE_LIPASE_THIOESTERASE DOMAIN-CONTAINING PROTEIN"/>
    <property type="match status" value="1"/>
</dbReference>
<dbReference type="Gene3D" id="3.40.50.1820">
    <property type="entry name" value="alpha/beta hydrolase"/>
    <property type="match status" value="1"/>
</dbReference>
<dbReference type="EMBL" id="JBHTHM010000225">
    <property type="protein sequence ID" value="MFD0783783.1"/>
    <property type="molecule type" value="Genomic_DNA"/>
</dbReference>
<dbReference type="PANTHER" id="PTHR37017">
    <property type="entry name" value="AB HYDROLASE-1 DOMAIN-CONTAINING PROTEIN-RELATED"/>
    <property type="match status" value="1"/>
</dbReference>
<dbReference type="SUPFAM" id="SSF53474">
    <property type="entry name" value="alpha/beta-Hydrolases"/>
    <property type="match status" value="1"/>
</dbReference>
<feature type="domain" description="AB hydrolase-1" evidence="1">
    <location>
        <begin position="4"/>
        <end position="226"/>
    </location>
</feature>
<sequence length="232" mass="25550">MADFLLLHGAWHTARHWWKLIPELQKRGHRAAAIDLPGDDPAATTESFVAAIESAIDDPQNTVLVGHSAAGLWAPIAAERRQVSELVLLAGLMPRPGFSWIDQFADQPLQPDFAAAQTDVIMSTASGGPSWSAEKATNFFYHDAEPSDVAEAVRYLRPEYASVAYQEKTPLTGRPSVATRYIWCTEDRTVSHDWMSKAAPDRFGARIVEFESSHSPFVSRPAELAELLAEGH</sequence>
<accession>A0ABW2ZYN4</accession>
<evidence type="ECO:0000259" key="1">
    <source>
        <dbReference type="Pfam" id="PF12697"/>
    </source>
</evidence>
<dbReference type="GO" id="GO:0016787">
    <property type="term" value="F:hydrolase activity"/>
    <property type="evidence" value="ECO:0007669"/>
    <property type="project" value="UniProtKB-KW"/>
</dbReference>
<evidence type="ECO:0000313" key="2">
    <source>
        <dbReference type="EMBL" id="MFD0783783.1"/>
    </source>
</evidence>
<keyword evidence="3" id="KW-1185">Reference proteome</keyword>
<name>A0ABW2ZYN4_9ACTN</name>
<keyword evidence="2" id="KW-0378">Hydrolase</keyword>
<reference evidence="3" key="1">
    <citation type="journal article" date="2019" name="Int. J. Syst. Evol. Microbiol.">
        <title>The Global Catalogue of Microorganisms (GCM) 10K type strain sequencing project: providing services to taxonomists for standard genome sequencing and annotation.</title>
        <authorList>
            <consortium name="The Broad Institute Genomics Platform"/>
            <consortium name="The Broad Institute Genome Sequencing Center for Infectious Disease"/>
            <person name="Wu L."/>
            <person name="Ma J."/>
        </authorList>
    </citation>
    <scope>NUCLEOTIDE SEQUENCE [LARGE SCALE GENOMIC DNA]</scope>
    <source>
        <strain evidence="3">JCM 32148</strain>
    </source>
</reference>
<organism evidence="2 3">
    <name type="scientific">Micromonospora azadirachtae</name>
    <dbReference type="NCBI Taxonomy" id="1970735"/>
    <lineage>
        <taxon>Bacteria</taxon>
        <taxon>Bacillati</taxon>
        <taxon>Actinomycetota</taxon>
        <taxon>Actinomycetes</taxon>
        <taxon>Micromonosporales</taxon>
        <taxon>Micromonosporaceae</taxon>
        <taxon>Micromonospora</taxon>
    </lineage>
</organism>